<dbReference type="Pfam" id="PF08240">
    <property type="entry name" value="ADH_N"/>
    <property type="match status" value="1"/>
</dbReference>
<dbReference type="InterPro" id="IPR036291">
    <property type="entry name" value="NAD(P)-bd_dom_sf"/>
</dbReference>
<dbReference type="SUPFAM" id="SSF50129">
    <property type="entry name" value="GroES-like"/>
    <property type="match status" value="1"/>
</dbReference>
<evidence type="ECO:0000313" key="3">
    <source>
        <dbReference type="Proteomes" id="UP000294662"/>
    </source>
</evidence>
<dbReference type="InterPro" id="IPR020843">
    <property type="entry name" value="ER"/>
</dbReference>
<sequence>MRALICEEYGSPPKLTRGQIPDPAPGPGEAKLAVEAVGLGYFDSVLLRGMYQEKPPLPMIPGRECCGTVVALGAGTDPTLLGRRVAAIAFTGCMAEYAIVRISDTVPLPRRMPATIGAAFLSAYATMLYALTNCGHQRAGETLLVLGASGTLGMAAIDLGRALGGRVIAAASTPAKREAARMRGAEATVDYTAHDWRDRLRDLAPSGVDIVVDPVGGSYSEPAFRHLAPNGRHLVLGFTAGEIPRLPLNLPLLKRANLVGVDWGGFAQQEPNVNAALLARLGEMLTIGSLTPSPSRTYTVATFGQAIEDLVARRSIGKPVVVLEDL</sequence>
<reference evidence="2 3" key="1">
    <citation type="submission" date="2019-03" db="EMBL/GenBank/DDBJ databases">
        <authorList>
            <person name="Zhang S."/>
        </authorList>
    </citation>
    <scope>NUCLEOTIDE SEQUENCE [LARGE SCALE GENOMIC DNA]</scope>
    <source>
        <strain evidence="2 3">S4J41</strain>
    </source>
</reference>
<evidence type="ECO:0000313" key="2">
    <source>
        <dbReference type="EMBL" id="TDE35677.1"/>
    </source>
</evidence>
<dbReference type="InterPro" id="IPR013149">
    <property type="entry name" value="ADH-like_C"/>
</dbReference>
<dbReference type="InterPro" id="IPR013154">
    <property type="entry name" value="ADH-like_N"/>
</dbReference>
<dbReference type="PANTHER" id="PTHR43677">
    <property type="entry name" value="SHORT-CHAIN DEHYDROGENASE/REDUCTASE"/>
    <property type="match status" value="1"/>
</dbReference>
<dbReference type="OrthoDB" id="9788224at2"/>
<dbReference type="Gene3D" id="3.90.180.10">
    <property type="entry name" value="Medium-chain alcohol dehydrogenases, catalytic domain"/>
    <property type="match status" value="1"/>
</dbReference>
<accession>A0A4R5EMD4</accession>
<dbReference type="PANTHER" id="PTHR43677:SF4">
    <property type="entry name" value="QUINONE OXIDOREDUCTASE-LIKE PROTEIN 2"/>
    <property type="match status" value="1"/>
</dbReference>
<dbReference type="InterPro" id="IPR011032">
    <property type="entry name" value="GroES-like_sf"/>
</dbReference>
<evidence type="ECO:0000259" key="1">
    <source>
        <dbReference type="SMART" id="SM00829"/>
    </source>
</evidence>
<dbReference type="GO" id="GO:0016491">
    <property type="term" value="F:oxidoreductase activity"/>
    <property type="evidence" value="ECO:0007669"/>
    <property type="project" value="InterPro"/>
</dbReference>
<dbReference type="CDD" id="cd08241">
    <property type="entry name" value="QOR1"/>
    <property type="match status" value="1"/>
</dbReference>
<organism evidence="2 3">
    <name type="scientific">Antarcticimicrobium sediminis</name>
    <dbReference type="NCBI Taxonomy" id="2546227"/>
    <lineage>
        <taxon>Bacteria</taxon>
        <taxon>Pseudomonadati</taxon>
        <taxon>Pseudomonadota</taxon>
        <taxon>Alphaproteobacteria</taxon>
        <taxon>Rhodobacterales</taxon>
        <taxon>Paracoccaceae</taxon>
        <taxon>Antarcticimicrobium</taxon>
    </lineage>
</organism>
<proteinExistence type="predicted"/>
<keyword evidence="3" id="KW-1185">Reference proteome</keyword>
<dbReference type="InterPro" id="IPR051397">
    <property type="entry name" value="Zn-ADH-like_protein"/>
</dbReference>
<name>A0A4R5EMD4_9RHOB</name>
<gene>
    <name evidence="2" type="ORF">E1B25_17070</name>
</gene>
<protein>
    <submittedName>
        <fullName evidence="2">NADPH:quinone oxidoreductase family protein</fullName>
    </submittedName>
</protein>
<dbReference type="SMART" id="SM00829">
    <property type="entry name" value="PKS_ER"/>
    <property type="match status" value="1"/>
</dbReference>
<dbReference type="SUPFAM" id="SSF51735">
    <property type="entry name" value="NAD(P)-binding Rossmann-fold domains"/>
    <property type="match status" value="1"/>
</dbReference>
<dbReference type="Pfam" id="PF00107">
    <property type="entry name" value="ADH_zinc_N"/>
    <property type="match status" value="1"/>
</dbReference>
<dbReference type="Gene3D" id="3.40.50.720">
    <property type="entry name" value="NAD(P)-binding Rossmann-like Domain"/>
    <property type="match status" value="1"/>
</dbReference>
<dbReference type="EMBL" id="SMFP01000012">
    <property type="protein sequence ID" value="TDE35677.1"/>
    <property type="molecule type" value="Genomic_DNA"/>
</dbReference>
<feature type="domain" description="Enoyl reductase (ER)" evidence="1">
    <location>
        <begin position="10"/>
        <end position="321"/>
    </location>
</feature>
<dbReference type="AlphaFoldDB" id="A0A4R5EMD4"/>
<comment type="caution">
    <text evidence="2">The sequence shown here is derived from an EMBL/GenBank/DDBJ whole genome shotgun (WGS) entry which is preliminary data.</text>
</comment>
<dbReference type="Proteomes" id="UP000294662">
    <property type="component" value="Unassembled WGS sequence"/>
</dbReference>